<proteinExistence type="predicted"/>
<evidence type="ECO:0000313" key="2">
    <source>
        <dbReference type="Proteomes" id="UP001498398"/>
    </source>
</evidence>
<keyword evidence="2" id="KW-1185">Reference proteome</keyword>
<organism evidence="1 2">
    <name type="scientific">Marasmiellus scandens</name>
    <dbReference type="NCBI Taxonomy" id="2682957"/>
    <lineage>
        <taxon>Eukaryota</taxon>
        <taxon>Fungi</taxon>
        <taxon>Dikarya</taxon>
        <taxon>Basidiomycota</taxon>
        <taxon>Agaricomycotina</taxon>
        <taxon>Agaricomycetes</taxon>
        <taxon>Agaricomycetidae</taxon>
        <taxon>Agaricales</taxon>
        <taxon>Marasmiineae</taxon>
        <taxon>Omphalotaceae</taxon>
        <taxon>Marasmiellus</taxon>
    </lineage>
</organism>
<gene>
    <name evidence="1" type="ORF">VKT23_015700</name>
</gene>
<dbReference type="Pfam" id="PF01501">
    <property type="entry name" value="Glyco_transf_8"/>
    <property type="match status" value="1"/>
</dbReference>
<accession>A0ABR1IZV9</accession>
<protein>
    <submittedName>
        <fullName evidence="1">Uncharacterized protein</fullName>
    </submittedName>
</protein>
<evidence type="ECO:0000313" key="1">
    <source>
        <dbReference type="EMBL" id="KAK7443527.1"/>
    </source>
</evidence>
<comment type="caution">
    <text evidence="1">The sequence shown here is derived from an EMBL/GenBank/DDBJ whole genome shotgun (WGS) entry which is preliminary data.</text>
</comment>
<dbReference type="Gene3D" id="3.90.550.10">
    <property type="entry name" value="Spore Coat Polysaccharide Biosynthesis Protein SpsA, Chain A"/>
    <property type="match status" value="1"/>
</dbReference>
<sequence length="123" mass="13799">MVFLSLSNDALAKELGPVWARLDLHNAPPVERVLYLDADLLVRSNLEPLWQTDLRGRPLAAIPDVGHPMGYDGIDRKAYFNAGAMLMDLAKIRINGQNLHETGRNMKDSSFRDQDALNAHFTE</sequence>
<dbReference type="InterPro" id="IPR002495">
    <property type="entry name" value="Glyco_trans_8"/>
</dbReference>
<dbReference type="SUPFAM" id="SSF53448">
    <property type="entry name" value="Nucleotide-diphospho-sugar transferases"/>
    <property type="match status" value="1"/>
</dbReference>
<reference evidence="1 2" key="1">
    <citation type="submission" date="2024-01" db="EMBL/GenBank/DDBJ databases">
        <title>A draft genome for the cacao thread blight pathogen Marasmiellus scandens.</title>
        <authorList>
            <person name="Baruah I.K."/>
            <person name="Leung J."/>
            <person name="Bukari Y."/>
            <person name="Amoako-Attah I."/>
            <person name="Meinhardt L.W."/>
            <person name="Bailey B.A."/>
            <person name="Cohen S.P."/>
        </authorList>
    </citation>
    <scope>NUCLEOTIDE SEQUENCE [LARGE SCALE GENOMIC DNA]</scope>
    <source>
        <strain evidence="1 2">GH-19</strain>
    </source>
</reference>
<dbReference type="InterPro" id="IPR029044">
    <property type="entry name" value="Nucleotide-diphossugar_trans"/>
</dbReference>
<dbReference type="EMBL" id="JBANRG010000054">
    <property type="protein sequence ID" value="KAK7443527.1"/>
    <property type="molecule type" value="Genomic_DNA"/>
</dbReference>
<name>A0ABR1IZV9_9AGAR</name>
<dbReference type="Proteomes" id="UP001498398">
    <property type="component" value="Unassembled WGS sequence"/>
</dbReference>